<organism evidence="2 3">
    <name type="scientific">Candidatus Kaiserbacteria bacterium CG10_big_fil_rev_8_21_14_0_10_47_16</name>
    <dbReference type="NCBI Taxonomy" id="1974608"/>
    <lineage>
        <taxon>Bacteria</taxon>
        <taxon>Candidatus Kaiseribacteriota</taxon>
    </lineage>
</organism>
<feature type="transmembrane region" description="Helical" evidence="1">
    <location>
        <begin position="13"/>
        <end position="39"/>
    </location>
</feature>
<keyword evidence="1" id="KW-0472">Membrane</keyword>
<feature type="transmembrane region" description="Helical" evidence="1">
    <location>
        <begin position="51"/>
        <end position="71"/>
    </location>
</feature>
<accession>A0A2H0UF33</accession>
<dbReference type="Proteomes" id="UP000229344">
    <property type="component" value="Unassembled WGS sequence"/>
</dbReference>
<protein>
    <submittedName>
        <fullName evidence="2">Uncharacterized protein</fullName>
    </submittedName>
</protein>
<dbReference type="AlphaFoldDB" id="A0A2H0UF33"/>
<evidence type="ECO:0000313" key="2">
    <source>
        <dbReference type="EMBL" id="PIR84385.1"/>
    </source>
</evidence>
<reference evidence="3" key="1">
    <citation type="submission" date="2017-09" db="EMBL/GenBank/DDBJ databases">
        <title>Depth-based differentiation of microbial function through sediment-hosted aquifers and enrichment of novel symbionts in the deep terrestrial subsurface.</title>
        <authorList>
            <person name="Probst A.J."/>
            <person name="Ladd B."/>
            <person name="Jarett J.K."/>
            <person name="Geller-Mcgrath D.E."/>
            <person name="Sieber C.M.K."/>
            <person name="Emerson J.B."/>
            <person name="Anantharaman K."/>
            <person name="Thomas B.C."/>
            <person name="Malmstrom R."/>
            <person name="Stieglmeier M."/>
            <person name="Klingl A."/>
            <person name="Woyke T."/>
            <person name="Ryan C.M."/>
            <person name="Banfield J.F."/>
        </authorList>
    </citation>
    <scope>NUCLEOTIDE SEQUENCE [LARGE SCALE GENOMIC DNA]</scope>
</reference>
<evidence type="ECO:0000256" key="1">
    <source>
        <dbReference type="SAM" id="Phobius"/>
    </source>
</evidence>
<keyword evidence="1" id="KW-0812">Transmembrane</keyword>
<gene>
    <name evidence="2" type="ORF">COU16_02230</name>
</gene>
<comment type="caution">
    <text evidence="2">The sequence shown here is derived from an EMBL/GenBank/DDBJ whole genome shotgun (WGS) entry which is preliminary data.</text>
</comment>
<proteinExistence type="predicted"/>
<dbReference type="EMBL" id="PFBI01000006">
    <property type="protein sequence ID" value="PIR84385.1"/>
    <property type="molecule type" value="Genomic_DNA"/>
</dbReference>
<sequence>MQGRKIVFAYREYAMWIMVILLFAGVFLFLIVGAVLTSWNKKLHRKYFHAFWLPLMLTVSPCLGIASGIGFTLVGQPAHILVALTFLPIFGSIVAE</sequence>
<name>A0A2H0UF33_9BACT</name>
<feature type="transmembrane region" description="Helical" evidence="1">
    <location>
        <begin position="77"/>
        <end position="95"/>
    </location>
</feature>
<evidence type="ECO:0000313" key="3">
    <source>
        <dbReference type="Proteomes" id="UP000229344"/>
    </source>
</evidence>
<keyword evidence="1" id="KW-1133">Transmembrane helix</keyword>